<protein>
    <recommendedName>
        <fullName evidence="6">Myb-like DNA-binding domain containing protein</fullName>
    </recommendedName>
</protein>
<dbReference type="Gene3D" id="1.10.10.60">
    <property type="entry name" value="Homeodomain-like"/>
    <property type="match status" value="2"/>
</dbReference>
<evidence type="ECO:0000259" key="2">
    <source>
        <dbReference type="PROSITE" id="PS50090"/>
    </source>
</evidence>
<comment type="caution">
    <text evidence="4">The sequence shown here is derived from an EMBL/GenBank/DDBJ whole genome shotgun (WGS) entry which is preliminary data.</text>
</comment>
<dbReference type="Proteomes" id="UP000179807">
    <property type="component" value="Unassembled WGS sequence"/>
</dbReference>
<dbReference type="CDD" id="cd00167">
    <property type="entry name" value="SANT"/>
    <property type="match status" value="1"/>
</dbReference>
<evidence type="ECO:0000313" key="5">
    <source>
        <dbReference type="Proteomes" id="UP000179807"/>
    </source>
</evidence>
<name>A0A1J4JF29_9EUKA</name>
<dbReference type="InterPro" id="IPR050560">
    <property type="entry name" value="MYB_TF"/>
</dbReference>
<dbReference type="RefSeq" id="XP_068349388.1">
    <property type="nucleotide sequence ID" value="XM_068511535.1"/>
</dbReference>
<reference evidence="4" key="1">
    <citation type="submission" date="2016-10" db="EMBL/GenBank/DDBJ databases">
        <authorList>
            <person name="Benchimol M."/>
            <person name="Almeida L.G."/>
            <person name="Vasconcelos A.T."/>
            <person name="Perreira-Neves A."/>
            <person name="Rosa I.A."/>
            <person name="Tasca T."/>
            <person name="Bogo M.R."/>
            <person name="de Souza W."/>
        </authorList>
    </citation>
    <scope>NUCLEOTIDE SEQUENCE [LARGE SCALE GENOMIC DNA]</scope>
    <source>
        <strain evidence="4">K</strain>
    </source>
</reference>
<dbReference type="InterPro" id="IPR009057">
    <property type="entry name" value="Homeodomain-like_sf"/>
</dbReference>
<dbReference type="GO" id="GO:0000981">
    <property type="term" value="F:DNA-binding transcription factor activity, RNA polymerase II-specific"/>
    <property type="evidence" value="ECO:0007669"/>
    <property type="project" value="TreeGrafter"/>
</dbReference>
<dbReference type="PANTHER" id="PTHR45614:SF241">
    <property type="entry name" value="MYB-LIKE DNA-BINDING PROTEIN"/>
    <property type="match status" value="1"/>
</dbReference>
<feature type="compositionally biased region" description="Low complexity" evidence="1">
    <location>
        <begin position="76"/>
        <end position="90"/>
    </location>
</feature>
<dbReference type="SUPFAM" id="SSF46689">
    <property type="entry name" value="Homeodomain-like"/>
    <property type="match status" value="1"/>
</dbReference>
<evidence type="ECO:0000313" key="4">
    <source>
        <dbReference type="EMBL" id="OHS96251.1"/>
    </source>
</evidence>
<dbReference type="AlphaFoldDB" id="A0A1J4JF29"/>
<proteinExistence type="predicted"/>
<accession>A0A1J4JF29</accession>
<dbReference type="PROSITE" id="PS50090">
    <property type="entry name" value="MYB_LIKE"/>
    <property type="match status" value="1"/>
</dbReference>
<sequence length="210" mass="24409">MVELSQFVLPGIDDLPLSDRDLKRFTTLNDLVRNFGVTETMKKRQSCIWTSMEDAILESQVKKMISTMNEINSSENDNSVNYNSHSSSSPRSDHVYGSGKSKNERNYSSDDENINIDGIDWNQVASAISVAGRKKSPEECKARYKFKNPEIRRTPFEHWEDQIIVEERLRIGNQWTLIAKKIPGRTPCAVKNRWYSVLRHQRWTHPFLYP</sequence>
<feature type="domain" description="Myb-like" evidence="2">
    <location>
        <begin position="148"/>
        <end position="198"/>
    </location>
</feature>
<dbReference type="Pfam" id="PF00249">
    <property type="entry name" value="Myb_DNA-binding"/>
    <property type="match status" value="1"/>
</dbReference>
<dbReference type="InterPro" id="IPR001005">
    <property type="entry name" value="SANT/Myb"/>
</dbReference>
<feature type="domain" description="HTH myb-type" evidence="3">
    <location>
        <begin position="148"/>
        <end position="202"/>
    </location>
</feature>
<dbReference type="PROSITE" id="PS51294">
    <property type="entry name" value="HTH_MYB"/>
    <property type="match status" value="1"/>
</dbReference>
<evidence type="ECO:0000256" key="1">
    <source>
        <dbReference type="SAM" id="MobiDB-lite"/>
    </source>
</evidence>
<gene>
    <name evidence="4" type="ORF">TRFO_37610</name>
</gene>
<dbReference type="SMART" id="SM00717">
    <property type="entry name" value="SANT"/>
    <property type="match status" value="2"/>
</dbReference>
<dbReference type="EMBL" id="MLAK01001189">
    <property type="protein sequence ID" value="OHS96251.1"/>
    <property type="molecule type" value="Genomic_DNA"/>
</dbReference>
<dbReference type="InterPro" id="IPR017930">
    <property type="entry name" value="Myb_dom"/>
</dbReference>
<dbReference type="OrthoDB" id="2143914at2759"/>
<organism evidence="4 5">
    <name type="scientific">Tritrichomonas foetus</name>
    <dbReference type="NCBI Taxonomy" id="1144522"/>
    <lineage>
        <taxon>Eukaryota</taxon>
        <taxon>Metamonada</taxon>
        <taxon>Parabasalia</taxon>
        <taxon>Tritrichomonadida</taxon>
        <taxon>Tritrichomonadidae</taxon>
        <taxon>Tritrichomonas</taxon>
    </lineage>
</organism>
<feature type="region of interest" description="Disordered" evidence="1">
    <location>
        <begin position="72"/>
        <end position="109"/>
    </location>
</feature>
<dbReference type="PANTHER" id="PTHR45614">
    <property type="entry name" value="MYB PROTEIN-RELATED"/>
    <property type="match status" value="1"/>
</dbReference>
<dbReference type="GeneID" id="94846239"/>
<keyword evidence="5" id="KW-1185">Reference proteome</keyword>
<evidence type="ECO:0000259" key="3">
    <source>
        <dbReference type="PROSITE" id="PS51294"/>
    </source>
</evidence>
<dbReference type="GO" id="GO:0005634">
    <property type="term" value="C:nucleus"/>
    <property type="evidence" value="ECO:0007669"/>
    <property type="project" value="TreeGrafter"/>
</dbReference>
<evidence type="ECO:0008006" key="6">
    <source>
        <dbReference type="Google" id="ProtNLM"/>
    </source>
</evidence>
<dbReference type="GO" id="GO:0000978">
    <property type="term" value="F:RNA polymerase II cis-regulatory region sequence-specific DNA binding"/>
    <property type="evidence" value="ECO:0007669"/>
    <property type="project" value="TreeGrafter"/>
</dbReference>
<dbReference type="VEuPathDB" id="TrichDB:TRFO_37610"/>